<comment type="caution">
    <text evidence="2">The sequence shown here is derived from an EMBL/GenBank/DDBJ whole genome shotgun (WGS) entry which is preliminary data.</text>
</comment>
<evidence type="ECO:0000313" key="2">
    <source>
        <dbReference type="EMBL" id="HHP81267.1"/>
    </source>
</evidence>
<dbReference type="Gene3D" id="3.30.720.90">
    <property type="match status" value="1"/>
</dbReference>
<name>A0A7C5XLM3_9CREN</name>
<dbReference type="EMBL" id="DRZI01000040">
    <property type="protein sequence ID" value="HHP81267.1"/>
    <property type="molecule type" value="Genomic_DNA"/>
</dbReference>
<reference evidence="2" key="1">
    <citation type="journal article" date="2020" name="mSystems">
        <title>Genome- and Community-Level Interaction Insights into Carbon Utilization and Element Cycling Functions of Hydrothermarchaeota in Hydrothermal Sediment.</title>
        <authorList>
            <person name="Zhou Z."/>
            <person name="Liu Y."/>
            <person name="Xu W."/>
            <person name="Pan J."/>
            <person name="Luo Z.H."/>
            <person name="Li M."/>
        </authorList>
    </citation>
    <scope>NUCLEOTIDE SEQUENCE [LARGE SCALE GENOMIC DNA]</scope>
    <source>
        <strain evidence="2">SpSt-1121</strain>
    </source>
</reference>
<proteinExistence type="predicted"/>
<dbReference type="AlphaFoldDB" id="A0A7C5XLM3"/>
<keyword evidence="1" id="KW-0175">Coiled coil</keyword>
<feature type="coiled-coil region" evidence="1">
    <location>
        <begin position="9"/>
        <end position="69"/>
    </location>
</feature>
<gene>
    <name evidence="2" type="ORF">ENM84_01235</name>
</gene>
<protein>
    <submittedName>
        <fullName evidence="2">5'-nucleotidase</fullName>
    </submittedName>
</protein>
<organism evidence="2">
    <name type="scientific">Ignisphaera aggregans</name>
    <dbReference type="NCBI Taxonomy" id="334771"/>
    <lineage>
        <taxon>Archaea</taxon>
        <taxon>Thermoproteota</taxon>
        <taxon>Thermoprotei</taxon>
        <taxon>Desulfurococcales</taxon>
        <taxon>Desulfurococcaceae</taxon>
        <taxon>Ignisphaera</taxon>
    </lineage>
</organism>
<dbReference type="InterPro" id="IPR038464">
    <property type="entry name" value="Ribosomal_eL38_sf"/>
</dbReference>
<accession>A0A7C5XLM3</accession>
<evidence type="ECO:0000256" key="1">
    <source>
        <dbReference type="SAM" id="Coils"/>
    </source>
</evidence>
<sequence>MPIFINNEEKFLEVAKKALECRVKRVEKKGIAKVKARTKRYLYTYIIALDKLEELLSRLKNICNNIKEI</sequence>